<protein>
    <submittedName>
        <fullName evidence="1">Uncharacterized protein</fullName>
    </submittedName>
</protein>
<dbReference type="AlphaFoldDB" id="A0A2S6CYK9"/>
<accession>A0A2S6CYK9</accession>
<organism evidence="1 2">
    <name type="scientific">Cuspidothrix issatschenkoi CHARLIE-1</name>
    <dbReference type="NCBI Taxonomy" id="2052836"/>
    <lineage>
        <taxon>Bacteria</taxon>
        <taxon>Bacillati</taxon>
        <taxon>Cyanobacteriota</taxon>
        <taxon>Cyanophyceae</taxon>
        <taxon>Nostocales</taxon>
        <taxon>Aphanizomenonaceae</taxon>
        <taxon>Cuspidothrix</taxon>
    </lineage>
</organism>
<dbReference type="Proteomes" id="UP000239589">
    <property type="component" value="Unassembled WGS sequence"/>
</dbReference>
<proteinExistence type="predicted"/>
<name>A0A2S6CYK9_9CYAN</name>
<keyword evidence="2" id="KW-1185">Reference proteome</keyword>
<gene>
    <name evidence="1" type="ORF">CUN59_02925</name>
</gene>
<comment type="caution">
    <text evidence="1">The sequence shown here is derived from an EMBL/GenBank/DDBJ whole genome shotgun (WGS) entry which is preliminary data.</text>
</comment>
<evidence type="ECO:0000313" key="1">
    <source>
        <dbReference type="EMBL" id="PPJ64781.1"/>
    </source>
</evidence>
<sequence>MTQKLDLSKKSGEEILQTIEPKRIIGCVGAVNYTTNVERNRGRKLRDVHISFRIAISVHNIFCNYQDLRKIPRK</sequence>
<evidence type="ECO:0000313" key="2">
    <source>
        <dbReference type="Proteomes" id="UP000239589"/>
    </source>
</evidence>
<dbReference type="EMBL" id="PGEM01000021">
    <property type="protein sequence ID" value="PPJ64781.1"/>
    <property type="molecule type" value="Genomic_DNA"/>
</dbReference>
<reference evidence="1 2" key="1">
    <citation type="submission" date="2018-02" db="EMBL/GenBank/DDBJ databases">
        <title>Discovery of a pederin family compound in a non-symbiotic bloom-forming cyanobacterium.</title>
        <authorList>
            <person name="Kust A."/>
            <person name="Mares J."/>
            <person name="Jokela J."/>
            <person name="Urajova P."/>
            <person name="Hajek J."/>
            <person name="Saurav K."/>
            <person name="Voracova K."/>
            <person name="Fewer D.P."/>
            <person name="Haapaniemi E."/>
            <person name="Permi P."/>
            <person name="Rehakova K."/>
            <person name="Sivonen K."/>
            <person name="Hrouzek P."/>
        </authorList>
    </citation>
    <scope>NUCLEOTIDE SEQUENCE [LARGE SCALE GENOMIC DNA]</scope>
    <source>
        <strain evidence="1 2">CHARLIE-1</strain>
    </source>
</reference>